<comment type="caution">
    <text evidence="2">The sequence shown here is derived from an EMBL/GenBank/DDBJ whole genome shotgun (WGS) entry which is preliminary data.</text>
</comment>
<name>A0ABW5XD72_9MICO</name>
<dbReference type="GO" id="GO:0016740">
    <property type="term" value="F:transferase activity"/>
    <property type="evidence" value="ECO:0007669"/>
    <property type="project" value="UniProtKB-KW"/>
</dbReference>
<accession>A0ABW5XD72</accession>
<dbReference type="InterPro" id="IPR007345">
    <property type="entry name" value="Polysacch_pyruvyl_Trfase"/>
</dbReference>
<sequence>MSTRRMGGNAGNLLYGNGVARTLASSANDLRFGAYTVYREPDLVAEAARINENYDHFVIPMANSFRASYGKQLTQFTELIKMLDIPVTLVGVGAQATADSMDNEDFRMSRTGRLWTPDQSKADKHNATVRAFCEAILERSSEIGVRGAFTKAYLESVGIPAESVRVIGCPSVYTWGPGLQIQNRTRKLNRFSRVSMNIDYRVANIDRVIAANMEAYPRLTSPSQDAASARMILTGKDQYDLEKVNLGTPVHTGHPMYAKRSVLYYSNPWGWIESFKNIDFTFGARLHGNIASILGGTPAHLLAHDSRTTELADFHGIPYTRYDKDAAPVLAGDLVEKTDYTQFNTLMQDGFDNFIEFLHANNLTTIYDTDRGEAPAFDAGIAAGKKIGAERPASQSRYVRWIERKAKINSGAPNN</sequence>
<dbReference type="EMBL" id="JBHUOP010000002">
    <property type="protein sequence ID" value="MFD2840067.1"/>
    <property type="molecule type" value="Genomic_DNA"/>
</dbReference>
<proteinExistence type="predicted"/>
<dbReference type="RefSeq" id="WP_377465721.1">
    <property type="nucleotide sequence ID" value="NZ_JBHUOP010000002.1"/>
</dbReference>
<keyword evidence="3" id="KW-1185">Reference proteome</keyword>
<organism evidence="2 3">
    <name type="scientific">Populibacterium corticicola</name>
    <dbReference type="NCBI Taxonomy" id="1812826"/>
    <lineage>
        <taxon>Bacteria</taxon>
        <taxon>Bacillati</taxon>
        <taxon>Actinomycetota</taxon>
        <taxon>Actinomycetes</taxon>
        <taxon>Micrococcales</taxon>
        <taxon>Jonesiaceae</taxon>
        <taxon>Populibacterium</taxon>
    </lineage>
</organism>
<protein>
    <submittedName>
        <fullName evidence="2">Polysaccharide pyruvyl transferase family protein</fullName>
    </submittedName>
</protein>
<feature type="domain" description="Polysaccharide pyruvyl transferase" evidence="1">
    <location>
        <begin position="9"/>
        <end position="306"/>
    </location>
</feature>
<evidence type="ECO:0000313" key="2">
    <source>
        <dbReference type="EMBL" id="MFD2840067.1"/>
    </source>
</evidence>
<dbReference type="Proteomes" id="UP001597391">
    <property type="component" value="Unassembled WGS sequence"/>
</dbReference>
<evidence type="ECO:0000259" key="1">
    <source>
        <dbReference type="Pfam" id="PF04230"/>
    </source>
</evidence>
<keyword evidence="2" id="KW-0808">Transferase</keyword>
<dbReference type="Pfam" id="PF04230">
    <property type="entry name" value="PS_pyruv_trans"/>
    <property type="match status" value="1"/>
</dbReference>
<reference evidence="3" key="1">
    <citation type="journal article" date="2019" name="Int. J. Syst. Evol. Microbiol.">
        <title>The Global Catalogue of Microorganisms (GCM) 10K type strain sequencing project: providing services to taxonomists for standard genome sequencing and annotation.</title>
        <authorList>
            <consortium name="The Broad Institute Genomics Platform"/>
            <consortium name="The Broad Institute Genome Sequencing Center for Infectious Disease"/>
            <person name="Wu L."/>
            <person name="Ma J."/>
        </authorList>
    </citation>
    <scope>NUCLEOTIDE SEQUENCE [LARGE SCALE GENOMIC DNA]</scope>
    <source>
        <strain evidence="3">KCTC 33576</strain>
    </source>
</reference>
<evidence type="ECO:0000313" key="3">
    <source>
        <dbReference type="Proteomes" id="UP001597391"/>
    </source>
</evidence>
<gene>
    <name evidence="2" type="ORF">ACFSYH_05730</name>
</gene>